<accession>A0A1Y6MN87</accession>
<sequence>MLNRLTFTKKTKFLDNFVFQNKKHKNVIAMNINNGHEIITL</sequence>
<evidence type="ECO:0000313" key="2">
    <source>
        <dbReference type="Proteomes" id="UP000195963"/>
    </source>
</evidence>
<dbReference type="Proteomes" id="UP000195963">
    <property type="component" value="Unassembled WGS sequence"/>
</dbReference>
<proteinExistence type="predicted"/>
<gene>
    <name evidence="1" type="ORF">PMAL9190_03321</name>
</gene>
<reference evidence="2" key="1">
    <citation type="submission" date="2017-06" db="EMBL/GenBank/DDBJ databases">
        <authorList>
            <person name="Rodrigo-Torres L."/>
            <person name="Arahal R.D."/>
            <person name="Lucena T."/>
        </authorList>
    </citation>
    <scope>NUCLEOTIDE SEQUENCE [LARGE SCALE GENOMIC DNA]</scope>
    <source>
        <strain evidence="2">CECT 9190</strain>
    </source>
</reference>
<dbReference type="AlphaFoldDB" id="A0A1Y6MN87"/>
<evidence type="ECO:0000313" key="1">
    <source>
        <dbReference type="EMBL" id="SMY38024.1"/>
    </source>
</evidence>
<keyword evidence="2" id="KW-1185">Reference proteome</keyword>
<organism evidence="1 2">
    <name type="scientific">Photobacterium malacitanum</name>
    <dbReference type="NCBI Taxonomy" id="2204294"/>
    <lineage>
        <taxon>Bacteria</taxon>
        <taxon>Pseudomonadati</taxon>
        <taxon>Pseudomonadota</taxon>
        <taxon>Gammaproteobacteria</taxon>
        <taxon>Vibrionales</taxon>
        <taxon>Vibrionaceae</taxon>
        <taxon>Photobacterium</taxon>
    </lineage>
</organism>
<dbReference type="EMBL" id="FYAK01000010">
    <property type="protein sequence ID" value="SMY38024.1"/>
    <property type="molecule type" value="Genomic_DNA"/>
</dbReference>
<name>A0A1Y6MN87_9GAMM</name>
<protein>
    <submittedName>
        <fullName evidence="1">Uncharacterized protein</fullName>
    </submittedName>
</protein>